<evidence type="ECO:0000256" key="8">
    <source>
        <dbReference type="ARBA" id="ARBA00048432"/>
    </source>
</evidence>
<dbReference type="EMBL" id="JASSZA010000018">
    <property type="protein sequence ID" value="KAK2089959.1"/>
    <property type="molecule type" value="Genomic_DNA"/>
</dbReference>
<dbReference type="PANTHER" id="PTHR11630:SF42">
    <property type="entry name" value="DNA REPLICATION LICENSING FACTOR MCM5"/>
    <property type="match status" value="1"/>
</dbReference>
<evidence type="ECO:0000256" key="7">
    <source>
        <dbReference type="ARBA" id="ARBA00023306"/>
    </source>
</evidence>
<comment type="subcellular location">
    <subcellularLocation>
        <location evidence="1">Chromosome</location>
    </subcellularLocation>
</comment>
<dbReference type="InterPro" id="IPR001208">
    <property type="entry name" value="MCM_dom"/>
</dbReference>
<dbReference type="PROSITE" id="PS00847">
    <property type="entry name" value="MCM_1"/>
    <property type="match status" value="1"/>
</dbReference>
<dbReference type="PRINTS" id="PR01657">
    <property type="entry name" value="MCMFAMILY"/>
</dbReference>
<evidence type="ECO:0000313" key="10">
    <source>
        <dbReference type="EMBL" id="KAK2089959.1"/>
    </source>
</evidence>
<keyword evidence="7" id="KW-0131">Cell cycle</keyword>
<evidence type="ECO:0000256" key="1">
    <source>
        <dbReference type="ARBA" id="ARBA00004286"/>
    </source>
</evidence>
<dbReference type="SUPFAM" id="SSF52540">
    <property type="entry name" value="P-loop containing nucleoside triphosphate hydrolases"/>
    <property type="match status" value="1"/>
</dbReference>
<protein>
    <recommendedName>
        <fullName evidence="3">DNA helicase</fullName>
        <ecNumber evidence="3">3.6.4.12</ecNumber>
    </recommendedName>
</protein>
<dbReference type="Proteomes" id="UP001266305">
    <property type="component" value="Unassembled WGS sequence"/>
</dbReference>
<comment type="similarity">
    <text evidence="2">Belongs to the MCM family.</text>
</comment>
<keyword evidence="4" id="KW-0158">Chromosome</keyword>
<accession>A0ABQ9TYR7</accession>
<dbReference type="EC" id="3.6.4.12" evidence="3"/>
<evidence type="ECO:0000256" key="4">
    <source>
        <dbReference type="ARBA" id="ARBA00022454"/>
    </source>
</evidence>
<evidence type="ECO:0000256" key="3">
    <source>
        <dbReference type="ARBA" id="ARBA00012551"/>
    </source>
</evidence>
<gene>
    <name evidence="10" type="primary">MCM5_3</name>
    <name evidence="10" type="ORF">P7K49_032625</name>
</gene>
<dbReference type="Pfam" id="PF00493">
    <property type="entry name" value="MCM"/>
    <property type="match status" value="1"/>
</dbReference>
<dbReference type="Gene3D" id="3.40.50.300">
    <property type="entry name" value="P-loop containing nucleotide triphosphate hydrolases"/>
    <property type="match status" value="1"/>
</dbReference>
<evidence type="ECO:0000256" key="5">
    <source>
        <dbReference type="ARBA" id="ARBA00022741"/>
    </source>
</evidence>
<comment type="caution">
    <text evidence="10">The sequence shown here is derived from an EMBL/GenBank/DDBJ whole genome shotgun (WGS) entry which is preliminary data.</text>
</comment>
<evidence type="ECO:0000256" key="6">
    <source>
        <dbReference type="ARBA" id="ARBA00022840"/>
    </source>
</evidence>
<reference evidence="10 11" key="1">
    <citation type="submission" date="2023-05" db="EMBL/GenBank/DDBJ databases">
        <title>B98-5 Cell Line De Novo Hybrid Assembly: An Optical Mapping Approach.</title>
        <authorList>
            <person name="Kananen K."/>
            <person name="Auerbach J.A."/>
            <person name="Kautto E."/>
            <person name="Blachly J.S."/>
        </authorList>
    </citation>
    <scope>NUCLEOTIDE SEQUENCE [LARGE SCALE GENOMIC DNA]</scope>
    <source>
        <strain evidence="10">B95-8</strain>
        <tissue evidence="10">Cell line</tissue>
    </source>
</reference>
<dbReference type="PANTHER" id="PTHR11630">
    <property type="entry name" value="DNA REPLICATION LICENSING FACTOR MCM FAMILY MEMBER"/>
    <property type="match status" value="1"/>
</dbReference>
<evidence type="ECO:0000256" key="2">
    <source>
        <dbReference type="ARBA" id="ARBA00008010"/>
    </source>
</evidence>
<proteinExistence type="inferred from homology"/>
<organism evidence="10 11">
    <name type="scientific">Saguinus oedipus</name>
    <name type="common">Cotton-top tamarin</name>
    <name type="synonym">Oedipomidas oedipus</name>
    <dbReference type="NCBI Taxonomy" id="9490"/>
    <lineage>
        <taxon>Eukaryota</taxon>
        <taxon>Metazoa</taxon>
        <taxon>Chordata</taxon>
        <taxon>Craniata</taxon>
        <taxon>Vertebrata</taxon>
        <taxon>Euteleostomi</taxon>
        <taxon>Mammalia</taxon>
        <taxon>Eutheria</taxon>
        <taxon>Euarchontoglires</taxon>
        <taxon>Primates</taxon>
        <taxon>Haplorrhini</taxon>
        <taxon>Platyrrhini</taxon>
        <taxon>Cebidae</taxon>
        <taxon>Callitrichinae</taxon>
        <taxon>Saguinus</taxon>
    </lineage>
</organism>
<keyword evidence="5" id="KW-0547">Nucleotide-binding</keyword>
<dbReference type="InterPro" id="IPR031327">
    <property type="entry name" value="MCM"/>
</dbReference>
<name>A0ABQ9TYR7_SAGOE</name>
<keyword evidence="11" id="KW-1185">Reference proteome</keyword>
<feature type="domain" description="MCM C-terminal AAA(+) ATPase" evidence="9">
    <location>
        <begin position="1"/>
        <end position="118"/>
    </location>
</feature>
<dbReference type="PROSITE" id="PS50051">
    <property type="entry name" value="MCM_2"/>
    <property type="match status" value="1"/>
</dbReference>
<dbReference type="InterPro" id="IPR018525">
    <property type="entry name" value="MCM_CS"/>
</dbReference>
<evidence type="ECO:0000313" key="11">
    <source>
        <dbReference type="Proteomes" id="UP001266305"/>
    </source>
</evidence>
<sequence>MRDPPSGKFVMEGGAIIVASGGVVCIDEFDKMQEDDRVAIDEAMEQQTISTAKAGITTTLNSHCSVLAAANSVFGRWDETKRKDNTDFMPAILSCFNMTFTVKTSTAEEGEIDISALTQTRAEEGEIDLAKLKKCIASC</sequence>
<evidence type="ECO:0000259" key="9">
    <source>
        <dbReference type="PROSITE" id="PS50051"/>
    </source>
</evidence>
<keyword evidence="6" id="KW-0067">ATP-binding</keyword>
<dbReference type="InterPro" id="IPR027417">
    <property type="entry name" value="P-loop_NTPase"/>
</dbReference>
<comment type="catalytic activity">
    <reaction evidence="8">
        <text>ATP + H2O = ADP + phosphate + H(+)</text>
        <dbReference type="Rhea" id="RHEA:13065"/>
        <dbReference type="ChEBI" id="CHEBI:15377"/>
        <dbReference type="ChEBI" id="CHEBI:15378"/>
        <dbReference type="ChEBI" id="CHEBI:30616"/>
        <dbReference type="ChEBI" id="CHEBI:43474"/>
        <dbReference type="ChEBI" id="CHEBI:456216"/>
        <dbReference type="EC" id="3.6.4.12"/>
    </reaction>
    <physiologicalReaction direction="left-to-right" evidence="8">
        <dbReference type="Rhea" id="RHEA:13066"/>
    </physiologicalReaction>
</comment>